<dbReference type="NCBIfam" id="NF000586">
    <property type="entry name" value="PRK00011.1"/>
    <property type="match status" value="1"/>
</dbReference>
<comment type="similarity">
    <text evidence="3">Belongs to the SHMT family.</text>
</comment>
<proteinExistence type="inferred from homology"/>
<dbReference type="UniPathway" id="UPA00193"/>
<dbReference type="EC" id="2.1.2.1" evidence="3"/>
<dbReference type="GO" id="GO:0005737">
    <property type="term" value="C:cytoplasm"/>
    <property type="evidence" value="ECO:0007669"/>
    <property type="project" value="UniProtKB-SubCell"/>
</dbReference>
<dbReference type="Gene3D" id="3.90.1150.10">
    <property type="entry name" value="Aspartate Aminotransferase, domain 1"/>
    <property type="match status" value="1"/>
</dbReference>
<keyword evidence="2 3" id="KW-0663">Pyridoxal phosphate</keyword>
<feature type="site" description="Plays an important role in substrate specificity" evidence="3">
    <location>
        <position position="235"/>
    </location>
</feature>
<feature type="binding site" evidence="3">
    <location>
        <position position="116"/>
    </location>
    <ligand>
        <name>(6S)-5,6,7,8-tetrahydrofolate</name>
        <dbReference type="ChEBI" id="CHEBI:57453"/>
    </ligand>
</feature>
<keyword evidence="3" id="KW-0554">One-carbon metabolism</keyword>
<dbReference type="InterPro" id="IPR049943">
    <property type="entry name" value="Ser_HO-MeTrfase-like"/>
</dbReference>
<feature type="binding site" evidence="3">
    <location>
        <begin position="359"/>
        <end position="361"/>
    </location>
    <ligand>
        <name>(6S)-5,6,7,8-tetrahydrofolate</name>
        <dbReference type="ChEBI" id="CHEBI:57453"/>
    </ligand>
</feature>
<dbReference type="InterPro" id="IPR015421">
    <property type="entry name" value="PyrdxlP-dep_Trfase_major"/>
</dbReference>
<evidence type="ECO:0000313" key="7">
    <source>
        <dbReference type="Proteomes" id="UP000034406"/>
    </source>
</evidence>
<dbReference type="PANTHER" id="PTHR11680:SF35">
    <property type="entry name" value="SERINE HYDROXYMETHYLTRANSFERASE 1"/>
    <property type="match status" value="1"/>
</dbReference>
<dbReference type="CDD" id="cd00378">
    <property type="entry name" value="SHMT"/>
    <property type="match status" value="1"/>
</dbReference>
<dbReference type="GO" id="GO:0019264">
    <property type="term" value="P:glycine biosynthetic process from serine"/>
    <property type="evidence" value="ECO:0007669"/>
    <property type="project" value="UniProtKB-UniRule"/>
</dbReference>
<comment type="pathway">
    <text evidence="3">Amino-acid biosynthesis; glycine biosynthesis; glycine from L-serine: step 1/1.</text>
</comment>
<keyword evidence="3 6" id="KW-0808">Transferase</keyword>
<feature type="modified residue" description="N6-(pyridoxal phosphate)lysine" evidence="3 4">
    <location>
        <position position="236"/>
    </location>
</feature>
<sequence length="450" mass="50230">MADQIFELIESEKERQQETLMMIPSENYTYSEVREAVGSILMHKYAEGYPKKRYYQGNKVVDMIEDLVRLRALEVFGLRQAQAWQVNVQPHSGCEANLAVYNALLNPGDKILSMYLPDGGHLSHGWEIVASEGKPGNKVTLVSKIFEVNFYKTSPVTRLLDYDQIEAQAMQFKPKMIISGGTAYAREIDYKRMGEIARKVGAYYLADVSHEAGLIAAGVLSSPFEAADVVTMTTHKTLRGPRGAMIFCKKDLQNRMDLAVMPGLQGGPHLHTIAGIGVALEKTKEPQFKEYAVQTVKNAQVLADELVKGGLDVVSGGTDKHLVLVDLRDHHVSGWFVAWALEYAGIIMNRNTVPQETASPFYPSGLRMGTPAITVRGMKEEEMKAIASWIIEIIGKIGEREIPASAGSQEDAEERKDYLDKFKVEMQNDELINRVRAEVLAFCKRFPVEL</sequence>
<comment type="caution">
    <text evidence="6">The sequence shown here is derived from an EMBL/GenBank/DDBJ whole genome shotgun (WGS) entry which is preliminary data.</text>
</comment>
<keyword evidence="3" id="KW-0028">Amino-acid biosynthesis</keyword>
<comment type="caution">
    <text evidence="3">Lacks conserved residue(s) required for the propagation of feature annotation.</text>
</comment>
<dbReference type="UniPathway" id="UPA00288">
    <property type="reaction ID" value="UER01023"/>
</dbReference>
<dbReference type="InterPro" id="IPR015424">
    <property type="entry name" value="PyrdxlP-dep_Trfase"/>
</dbReference>
<dbReference type="Gene3D" id="3.40.640.10">
    <property type="entry name" value="Type I PLP-dependent aspartate aminotransferase-like (Major domain)"/>
    <property type="match status" value="1"/>
</dbReference>
<keyword evidence="3" id="KW-0963">Cytoplasm</keyword>
<dbReference type="SUPFAM" id="SSF53383">
    <property type="entry name" value="PLP-dependent transferases"/>
    <property type="match status" value="1"/>
</dbReference>
<dbReference type="PANTHER" id="PTHR11680">
    <property type="entry name" value="SERINE HYDROXYMETHYLTRANSFERASE"/>
    <property type="match status" value="1"/>
</dbReference>
<dbReference type="GO" id="GO:0032259">
    <property type="term" value="P:methylation"/>
    <property type="evidence" value="ECO:0007669"/>
    <property type="project" value="UniProtKB-KW"/>
</dbReference>
<evidence type="ECO:0000256" key="2">
    <source>
        <dbReference type="ARBA" id="ARBA00022898"/>
    </source>
</evidence>
<protein>
    <recommendedName>
        <fullName evidence="3">Serine hydroxymethyltransferase</fullName>
        <shortName evidence="3">SHMT</shortName>
        <shortName evidence="3">Serine methylase</shortName>
        <ecNumber evidence="3">2.1.2.1</ecNumber>
    </recommendedName>
</protein>
<dbReference type="GO" id="GO:0035999">
    <property type="term" value="P:tetrahydrofolate interconversion"/>
    <property type="evidence" value="ECO:0007669"/>
    <property type="project" value="UniProtKB-UniRule"/>
</dbReference>
<accession>A0A0G0JR56</accession>
<organism evidence="6 7">
    <name type="scientific">Candidatus Shapirobacteria bacterium GW2011_GWE2_38_30</name>
    <dbReference type="NCBI Taxonomy" id="1618490"/>
    <lineage>
        <taxon>Bacteria</taxon>
        <taxon>Candidatus Shapironibacteriota</taxon>
    </lineage>
</organism>
<comment type="function">
    <text evidence="3">Catalyzes the reversible interconversion of serine and glycine with tetrahydrofolate (THF) serving as the one-carbon carrier. This reaction serves as the major source of one-carbon groups required for the biosynthesis of purines, thymidylate, methionine, and other important biomolecules. Also exhibits THF-independent aldolase activity toward beta-hydroxyamino acids, producing glycine and aldehydes, via a retro-aldol mechanism.</text>
</comment>
<comment type="pathway">
    <text evidence="3">One-carbon metabolism; tetrahydrofolate interconversion.</text>
</comment>
<evidence type="ECO:0000313" key="6">
    <source>
        <dbReference type="EMBL" id="KKQ69207.1"/>
    </source>
</evidence>
<comment type="catalytic activity">
    <reaction evidence="3">
        <text>(6R)-5,10-methylene-5,6,7,8-tetrahydrofolate + glycine + H2O = (6S)-5,6,7,8-tetrahydrofolate + L-serine</text>
        <dbReference type="Rhea" id="RHEA:15481"/>
        <dbReference type="ChEBI" id="CHEBI:15377"/>
        <dbReference type="ChEBI" id="CHEBI:15636"/>
        <dbReference type="ChEBI" id="CHEBI:33384"/>
        <dbReference type="ChEBI" id="CHEBI:57305"/>
        <dbReference type="ChEBI" id="CHEBI:57453"/>
        <dbReference type="EC" id="2.1.2.1"/>
    </reaction>
</comment>
<dbReference type="EMBL" id="LBUT01000018">
    <property type="protein sequence ID" value="KKQ69207.1"/>
    <property type="molecule type" value="Genomic_DNA"/>
</dbReference>
<comment type="subcellular location">
    <subcellularLocation>
        <location evidence="3">Cytoplasm</location>
    </subcellularLocation>
</comment>
<dbReference type="GO" id="GO:0008168">
    <property type="term" value="F:methyltransferase activity"/>
    <property type="evidence" value="ECO:0007669"/>
    <property type="project" value="UniProtKB-KW"/>
</dbReference>
<evidence type="ECO:0000259" key="5">
    <source>
        <dbReference type="Pfam" id="PF00464"/>
    </source>
</evidence>
<feature type="binding site" evidence="3">
    <location>
        <begin position="120"/>
        <end position="122"/>
    </location>
    <ligand>
        <name>(6S)-5,6,7,8-tetrahydrofolate</name>
        <dbReference type="ChEBI" id="CHEBI:57453"/>
    </ligand>
</feature>
<dbReference type="AlphaFoldDB" id="A0A0G0JR56"/>
<comment type="cofactor">
    <cofactor evidence="1 3 4">
        <name>pyridoxal 5'-phosphate</name>
        <dbReference type="ChEBI" id="CHEBI:597326"/>
    </cofactor>
</comment>
<evidence type="ECO:0000256" key="3">
    <source>
        <dbReference type="HAMAP-Rule" id="MF_00051"/>
    </source>
</evidence>
<dbReference type="GO" id="GO:0030170">
    <property type="term" value="F:pyridoxal phosphate binding"/>
    <property type="evidence" value="ECO:0007669"/>
    <property type="project" value="UniProtKB-UniRule"/>
</dbReference>
<dbReference type="PIRSF" id="PIRSF000412">
    <property type="entry name" value="SHMT"/>
    <property type="match status" value="1"/>
</dbReference>
<keyword evidence="6" id="KW-0489">Methyltransferase</keyword>
<evidence type="ECO:0000256" key="4">
    <source>
        <dbReference type="PIRSR" id="PIRSR000412-50"/>
    </source>
</evidence>
<feature type="domain" description="Serine hydroxymethyltransferase-like" evidence="5">
    <location>
        <begin position="3"/>
        <end position="390"/>
    </location>
</feature>
<dbReference type="InterPro" id="IPR015422">
    <property type="entry name" value="PyrdxlP-dep_Trfase_small"/>
</dbReference>
<dbReference type="STRING" id="1618490.US90_C0018G0051"/>
<dbReference type="HAMAP" id="MF_00051">
    <property type="entry name" value="SHMT"/>
    <property type="match status" value="1"/>
</dbReference>
<name>A0A0G0JR56_9BACT</name>
<dbReference type="Proteomes" id="UP000034406">
    <property type="component" value="Unassembled WGS sequence"/>
</dbReference>
<dbReference type="Pfam" id="PF00464">
    <property type="entry name" value="SHMT"/>
    <property type="match status" value="1"/>
</dbReference>
<comment type="subunit">
    <text evidence="3">Homodimer.</text>
</comment>
<dbReference type="InterPro" id="IPR039429">
    <property type="entry name" value="SHMT-like_dom"/>
</dbReference>
<dbReference type="GO" id="GO:0004372">
    <property type="term" value="F:glycine hydroxymethyltransferase activity"/>
    <property type="evidence" value="ECO:0007669"/>
    <property type="project" value="UniProtKB-UniRule"/>
</dbReference>
<dbReference type="PATRIC" id="fig|1618490.4.peg.717"/>
<reference evidence="6 7" key="1">
    <citation type="journal article" date="2015" name="Nature">
        <title>rRNA introns, odd ribosomes, and small enigmatic genomes across a large radiation of phyla.</title>
        <authorList>
            <person name="Brown C.T."/>
            <person name="Hug L.A."/>
            <person name="Thomas B.C."/>
            <person name="Sharon I."/>
            <person name="Castelle C.J."/>
            <person name="Singh A."/>
            <person name="Wilkins M.J."/>
            <person name="Williams K.H."/>
            <person name="Banfield J.F."/>
        </authorList>
    </citation>
    <scope>NUCLEOTIDE SEQUENCE [LARGE SCALE GENOMIC DNA]</scope>
</reference>
<evidence type="ECO:0000256" key="1">
    <source>
        <dbReference type="ARBA" id="ARBA00001933"/>
    </source>
</evidence>
<dbReference type="InterPro" id="IPR001085">
    <property type="entry name" value="Ser_HO-MeTrfase"/>
</dbReference>
<gene>
    <name evidence="3" type="primary">glyA</name>
    <name evidence="6" type="ORF">US90_C0018G0051</name>
</gene>